<organism evidence="1">
    <name type="scientific">Anguilla anguilla</name>
    <name type="common">European freshwater eel</name>
    <name type="synonym">Muraena anguilla</name>
    <dbReference type="NCBI Taxonomy" id="7936"/>
    <lineage>
        <taxon>Eukaryota</taxon>
        <taxon>Metazoa</taxon>
        <taxon>Chordata</taxon>
        <taxon>Craniata</taxon>
        <taxon>Vertebrata</taxon>
        <taxon>Euteleostomi</taxon>
        <taxon>Actinopterygii</taxon>
        <taxon>Neopterygii</taxon>
        <taxon>Teleostei</taxon>
        <taxon>Anguilliformes</taxon>
        <taxon>Anguillidae</taxon>
        <taxon>Anguilla</taxon>
    </lineage>
</organism>
<dbReference type="EMBL" id="GBXM01077091">
    <property type="protein sequence ID" value="JAH31486.1"/>
    <property type="molecule type" value="Transcribed_RNA"/>
</dbReference>
<proteinExistence type="predicted"/>
<sequence length="71" mass="8001">MARSPRVVSSSHGQLASWQLDIIFRTYTHVNTCGLIQAKSLYDICGFSVDLLFVMRSCFVTLLLLSEQEGF</sequence>
<evidence type="ECO:0000313" key="1">
    <source>
        <dbReference type="EMBL" id="JAH31486.1"/>
    </source>
</evidence>
<dbReference type="AlphaFoldDB" id="A0A0E9RQP2"/>
<reference evidence="1" key="1">
    <citation type="submission" date="2014-11" db="EMBL/GenBank/DDBJ databases">
        <authorList>
            <person name="Amaro Gonzalez C."/>
        </authorList>
    </citation>
    <scope>NUCLEOTIDE SEQUENCE</scope>
</reference>
<reference evidence="1" key="2">
    <citation type="journal article" date="2015" name="Fish Shellfish Immunol.">
        <title>Early steps in the European eel (Anguilla anguilla)-Vibrio vulnificus interaction in the gills: Role of the RtxA13 toxin.</title>
        <authorList>
            <person name="Callol A."/>
            <person name="Pajuelo D."/>
            <person name="Ebbesson L."/>
            <person name="Teles M."/>
            <person name="MacKenzie S."/>
            <person name="Amaro C."/>
        </authorList>
    </citation>
    <scope>NUCLEOTIDE SEQUENCE</scope>
</reference>
<protein>
    <submittedName>
        <fullName evidence="1">Uncharacterized protein</fullName>
    </submittedName>
</protein>
<accession>A0A0E9RQP2</accession>
<name>A0A0E9RQP2_ANGAN</name>